<dbReference type="EMBL" id="QTTT01000001">
    <property type="protein sequence ID" value="REE96823.1"/>
    <property type="molecule type" value="Genomic_DNA"/>
</dbReference>
<sequence>MGTEENKKLVRDVFEQMALGNTRAMSDAMSDDFRWVFPGNWSWSGSWEGRRETLDGLLRPLMAQFTEYCSRADLIIAEDDRVVVQAHSRATTRRGESYDQTYCFIFRVADGRLTEVIEHCDTTLVERVLHHPTAPPPPIPTP</sequence>
<keyword evidence="3" id="KW-1185">Reference proteome</keyword>
<name>A0A3D9SS78_9ACTN</name>
<dbReference type="Proteomes" id="UP000256661">
    <property type="component" value="Unassembled WGS sequence"/>
</dbReference>
<dbReference type="Pfam" id="PF12680">
    <property type="entry name" value="SnoaL_2"/>
    <property type="match status" value="1"/>
</dbReference>
<dbReference type="PANTHER" id="PTHR41252:SF1">
    <property type="entry name" value="BLR2505 PROTEIN"/>
    <property type="match status" value="1"/>
</dbReference>
<evidence type="ECO:0000259" key="1">
    <source>
        <dbReference type="Pfam" id="PF12680"/>
    </source>
</evidence>
<reference evidence="2 3" key="1">
    <citation type="submission" date="2018-08" db="EMBL/GenBank/DDBJ databases">
        <title>Sequencing the genomes of 1000 actinobacteria strains.</title>
        <authorList>
            <person name="Klenk H.-P."/>
        </authorList>
    </citation>
    <scope>NUCLEOTIDE SEQUENCE [LARGE SCALE GENOMIC DNA]</scope>
    <source>
        <strain evidence="2 3">DSM 43927</strain>
    </source>
</reference>
<dbReference type="InterPro" id="IPR032710">
    <property type="entry name" value="NTF2-like_dom_sf"/>
</dbReference>
<dbReference type="SUPFAM" id="SSF54427">
    <property type="entry name" value="NTF2-like"/>
    <property type="match status" value="1"/>
</dbReference>
<feature type="domain" description="SnoaL-like" evidence="1">
    <location>
        <begin position="10"/>
        <end position="116"/>
    </location>
</feature>
<organism evidence="2 3">
    <name type="scientific">Thermomonospora umbrina</name>
    <dbReference type="NCBI Taxonomy" id="111806"/>
    <lineage>
        <taxon>Bacteria</taxon>
        <taxon>Bacillati</taxon>
        <taxon>Actinomycetota</taxon>
        <taxon>Actinomycetes</taxon>
        <taxon>Streptosporangiales</taxon>
        <taxon>Thermomonosporaceae</taxon>
        <taxon>Thermomonospora</taxon>
    </lineage>
</organism>
<dbReference type="RefSeq" id="WP_116022412.1">
    <property type="nucleotide sequence ID" value="NZ_QTTT01000001.1"/>
</dbReference>
<gene>
    <name evidence="2" type="ORF">DFJ69_2274</name>
</gene>
<proteinExistence type="predicted"/>
<dbReference type="OrthoDB" id="6657864at2"/>
<protein>
    <recommendedName>
        <fullName evidence="1">SnoaL-like domain-containing protein</fullName>
    </recommendedName>
</protein>
<evidence type="ECO:0000313" key="3">
    <source>
        <dbReference type="Proteomes" id="UP000256661"/>
    </source>
</evidence>
<accession>A0A3D9SS78</accession>
<dbReference type="PANTHER" id="PTHR41252">
    <property type="entry name" value="BLR2505 PROTEIN"/>
    <property type="match status" value="1"/>
</dbReference>
<dbReference type="InterPro" id="IPR037401">
    <property type="entry name" value="SnoaL-like"/>
</dbReference>
<dbReference type="Gene3D" id="3.10.450.50">
    <property type="match status" value="1"/>
</dbReference>
<evidence type="ECO:0000313" key="2">
    <source>
        <dbReference type="EMBL" id="REE96823.1"/>
    </source>
</evidence>
<dbReference type="AlphaFoldDB" id="A0A3D9SS78"/>
<comment type="caution">
    <text evidence="2">The sequence shown here is derived from an EMBL/GenBank/DDBJ whole genome shotgun (WGS) entry which is preliminary data.</text>
</comment>